<feature type="region of interest" description="Disordered" evidence="1">
    <location>
        <begin position="30"/>
        <end position="201"/>
    </location>
</feature>
<evidence type="ECO:0000256" key="2">
    <source>
        <dbReference type="SAM" id="SignalP"/>
    </source>
</evidence>
<protein>
    <submittedName>
        <fullName evidence="3">LIPOPROTEIN</fullName>
    </submittedName>
</protein>
<dbReference type="Proteomes" id="UP000000528">
    <property type="component" value="Chromosome"/>
</dbReference>
<dbReference type="PIR" id="D90575">
    <property type="entry name" value="D90575"/>
</dbReference>
<feature type="chain" id="PRO_5004322443" evidence="2">
    <location>
        <begin position="22"/>
        <end position="680"/>
    </location>
</feature>
<feature type="compositionally biased region" description="Low complexity" evidence="1">
    <location>
        <begin position="51"/>
        <end position="67"/>
    </location>
</feature>
<gene>
    <name evidence="3" type="ordered locus">MYPU_5080</name>
</gene>
<organism evidence="4">
    <name type="scientific">Mycoplasmopsis pulmonis (strain UAB CTIP)</name>
    <name type="common">Mycoplasma pulmonis</name>
    <dbReference type="NCBI Taxonomy" id="272635"/>
    <lineage>
        <taxon>Bacteria</taxon>
        <taxon>Bacillati</taxon>
        <taxon>Mycoplasmatota</taxon>
        <taxon>Mycoplasmoidales</taxon>
        <taxon>Metamycoplasmataceae</taxon>
        <taxon>Mycoplasmopsis</taxon>
    </lineage>
</organism>
<dbReference type="HOGENOM" id="CLU_020409_1_0_14"/>
<proteinExistence type="predicted"/>
<feature type="compositionally biased region" description="Basic and acidic residues" evidence="1">
    <location>
        <begin position="186"/>
        <end position="201"/>
    </location>
</feature>
<keyword evidence="2" id="KW-0732">Signal</keyword>
<dbReference type="PROSITE" id="PS51257">
    <property type="entry name" value="PROKAR_LIPOPROTEIN"/>
    <property type="match status" value="1"/>
</dbReference>
<dbReference type="KEGG" id="mpu:MYPU_5080"/>
<keyword evidence="3" id="KW-0449">Lipoprotein</keyword>
<feature type="compositionally biased region" description="Basic and acidic residues" evidence="1">
    <location>
        <begin position="115"/>
        <end position="124"/>
    </location>
</feature>
<feature type="compositionally biased region" description="Basic and acidic residues" evidence="1">
    <location>
        <begin position="133"/>
        <end position="178"/>
    </location>
</feature>
<feature type="compositionally biased region" description="Polar residues" evidence="1">
    <location>
        <begin position="98"/>
        <end position="110"/>
    </location>
</feature>
<dbReference type="EMBL" id="AL445564">
    <property type="protein sequence ID" value="CAC13681.1"/>
    <property type="molecule type" value="Genomic_DNA"/>
</dbReference>
<feature type="signal peptide" evidence="2">
    <location>
        <begin position="1"/>
        <end position="21"/>
    </location>
</feature>
<dbReference type="BioCyc" id="MPUL272635:G1GT6-514-MONOMER"/>
<dbReference type="AlphaFoldDB" id="Q98Q60"/>
<accession>Q98Q60</accession>
<dbReference type="RefSeq" id="WP_010925309.1">
    <property type="nucleotide sequence ID" value="NC_002771.1"/>
</dbReference>
<sequence length="680" mass="79034">MKKRNLKKYSLALFSSMSILAPITLVSCASSQLQKNQEKEQENKNTTNMANSKETLNNSNNKTNDSSSSEKQEKNESPMGNQMNLNTLKPKVDEKTNQKNTNQMEKTPQQGPIKPQDEVEDKTQTKPNQPQKDTNEPSKMEPKPESKPKNNENAKANSKDKNNQDSLAKKEEKPKTQEKNLNNSQKELENKDSKNDDQIKDGNFKWWNTTMGQYVELIKADYNGQNLTLHFKDELAENIESSIFLNYLNNASDESNKNTKRITFKTLKSKIQTISLEKEEINDGKWEISHFLFNVYQYMPTNKFSFEVRKKAKLLELKLKEIENALANHDFSIDEKNKNKANVSNYKLHDFNLNFKMAKVTENQDLLKFSGLDFSPTLDIETNLSISLESVVENEMTKERSANFKIVALENKLINKVFKWTYKSNKDYLDEFALENSEVKKDLETKVSNFFLDNFFDLTKANVFAYKLPETNPKIKDFDLKNEIKATFMNYESFDNFQGSVLLRFKISRGNYHIETTISISGFLKVGFLESKDDKTSNFDLKASNFENGHEPDKVFEDSLATNNYWLSKNSDQENQPWFELAWKSGYEQFIYGIDLLFLDQSDFYNKDSYKVEYKKSVDGQWQNLDITQKEVLKINDKENYIKERIILKKDRIHAIRITFLADKKPKNTSIFGLNPIIAI</sequence>
<keyword evidence="4" id="KW-1185">Reference proteome</keyword>
<evidence type="ECO:0000256" key="1">
    <source>
        <dbReference type="SAM" id="MobiDB-lite"/>
    </source>
</evidence>
<name>Q98Q60_MYCPU</name>
<reference evidence="3 4" key="1">
    <citation type="journal article" date="2001" name="Nucleic Acids Res.">
        <title>The complete genome sequence of the murine respiratory pathogen Mycoplasma pulmonis.</title>
        <authorList>
            <person name="Chambaud I."/>
            <person name="Heilig R."/>
            <person name="Ferris S."/>
            <person name="Barbe V."/>
            <person name="Samson D."/>
            <person name="Galisson F."/>
            <person name="Moszer I."/>
            <person name="Dybvig K."/>
            <person name="Wroblewski H."/>
            <person name="Viari A."/>
            <person name="Rocha E.P.C."/>
            <person name="Blanchard A."/>
        </authorList>
    </citation>
    <scope>NUCLEOTIDE SEQUENCE [LARGE SCALE GENOMIC DNA]</scope>
    <source>
        <strain evidence="3 4">UAB CTIP</strain>
    </source>
</reference>
<evidence type="ECO:0000313" key="4">
    <source>
        <dbReference type="Proteomes" id="UP000000528"/>
    </source>
</evidence>
<evidence type="ECO:0000313" key="3">
    <source>
        <dbReference type="EMBL" id="CAC13681.1"/>
    </source>
</evidence>
<feature type="compositionally biased region" description="Polar residues" evidence="1">
    <location>
        <begin position="78"/>
        <end position="87"/>
    </location>
</feature>